<keyword evidence="6" id="KW-0729">SH3-binding</keyword>
<keyword evidence="13" id="KW-1185">Reference proteome</keyword>
<feature type="non-terminal residue" evidence="12">
    <location>
        <position position="458"/>
    </location>
</feature>
<comment type="subcellular location">
    <subcellularLocation>
        <location evidence="2">Cell projection</location>
        <location evidence="2">Lamellipodium</location>
    </subcellularLocation>
    <subcellularLocation>
        <location evidence="1">Cytoplasm</location>
        <location evidence="1">Cytoskeleton</location>
    </subcellularLocation>
</comment>
<evidence type="ECO:0000256" key="10">
    <source>
        <dbReference type="SAM" id="MobiDB-lite"/>
    </source>
</evidence>
<keyword evidence="7" id="KW-0009">Actin-binding</keyword>
<dbReference type="Pfam" id="PF08776">
    <property type="entry name" value="VASP_tetra"/>
    <property type="match status" value="1"/>
</dbReference>
<dbReference type="SMART" id="SM00461">
    <property type="entry name" value="WH1"/>
    <property type="match status" value="1"/>
</dbReference>
<keyword evidence="9" id="KW-0966">Cell projection</keyword>
<comment type="caution">
    <text evidence="12">The sequence shown here is derived from an EMBL/GenBank/DDBJ whole genome shotgun (WGS) entry which is preliminary data.</text>
</comment>
<dbReference type="InterPro" id="IPR014885">
    <property type="entry name" value="VASP_tetra"/>
</dbReference>
<dbReference type="Gene3D" id="1.20.5.1160">
    <property type="entry name" value="Vasodilator-stimulated phosphoprotein"/>
    <property type="match status" value="1"/>
</dbReference>
<dbReference type="Pfam" id="PF00568">
    <property type="entry name" value="WH1"/>
    <property type="match status" value="1"/>
</dbReference>
<keyword evidence="5" id="KW-0597">Phosphoprotein</keyword>
<evidence type="ECO:0000313" key="12">
    <source>
        <dbReference type="EMBL" id="CAG5132769.1"/>
    </source>
</evidence>
<evidence type="ECO:0000256" key="6">
    <source>
        <dbReference type="ARBA" id="ARBA00023036"/>
    </source>
</evidence>
<feature type="compositionally biased region" description="Polar residues" evidence="10">
    <location>
        <begin position="380"/>
        <end position="394"/>
    </location>
</feature>
<feature type="compositionally biased region" description="Gly residues" evidence="10">
    <location>
        <begin position="271"/>
        <end position="281"/>
    </location>
</feature>
<sequence length="458" mass="48005">EVPIISARASVMIYDDANKKWVPSGASQGISKVQIYQHTTNNTFRVVGRKVQDHEVVINCAIVRGLKYNQATPTFHQWRDSRQVYGLNFASREDAENFSQAMLTALETLNSLYRQPPPVAPPPQPPLPQGNIYAQAMNSVNGPLEQEERIQREDFPSHKRQMSGGGTEAYSEPAPVVPQAPPQPPASAPPAPPAPPAAPPMPTAAPPAPPAPAPPPPPPAGGPPAPHGGPPPPSGGPPPPFGGPPPPFGGPPPPSAGGPPPPPPIPAGGFSAPGGGGGVNQGGLAAALQGAKLRKTIKSEEKEPSAVSADRGNTNTIPIVGANRPAATGGGHIDMMSEMQMKLRARKAKSEPDQGDADTAAHNAPNLSPDVRRPWEKNAGNGTQPRSGQVNGSESPKPMRKRNPSLTGQECLGQAGETGALSADMEVLKQEILAEMRREMNKMKNDIIEAIRQEISHR</sequence>
<feature type="domain" description="WH1" evidence="11">
    <location>
        <begin position="1"/>
        <end position="109"/>
    </location>
</feature>
<dbReference type="OrthoDB" id="31170at2759"/>
<evidence type="ECO:0000256" key="7">
    <source>
        <dbReference type="ARBA" id="ARBA00023203"/>
    </source>
</evidence>
<dbReference type="SUPFAM" id="SSF50729">
    <property type="entry name" value="PH domain-like"/>
    <property type="match status" value="1"/>
</dbReference>
<feature type="compositionally biased region" description="Pro residues" evidence="10">
    <location>
        <begin position="175"/>
        <end position="266"/>
    </location>
</feature>
<dbReference type="Proteomes" id="UP000678393">
    <property type="component" value="Unassembled WGS sequence"/>
</dbReference>
<evidence type="ECO:0000259" key="11">
    <source>
        <dbReference type="PROSITE" id="PS50229"/>
    </source>
</evidence>
<dbReference type="AlphaFoldDB" id="A0A8S3ZTD3"/>
<dbReference type="GO" id="GO:0005829">
    <property type="term" value="C:cytosol"/>
    <property type="evidence" value="ECO:0007669"/>
    <property type="project" value="UniProtKB-ARBA"/>
</dbReference>
<keyword evidence="4" id="KW-0963">Cytoplasm</keyword>
<keyword evidence="8" id="KW-0206">Cytoskeleton</keyword>
<reference evidence="12" key="1">
    <citation type="submission" date="2021-04" db="EMBL/GenBank/DDBJ databases">
        <authorList>
            <consortium name="Molecular Ecology Group"/>
        </authorList>
    </citation>
    <scope>NUCLEOTIDE SEQUENCE</scope>
</reference>
<dbReference type="EMBL" id="CAJHNH020005635">
    <property type="protein sequence ID" value="CAG5132769.1"/>
    <property type="molecule type" value="Genomic_DNA"/>
</dbReference>
<dbReference type="FunFam" id="2.30.29.30:FF:000047">
    <property type="entry name" value="vasodilator-stimulated phosphoprotein isoform X2"/>
    <property type="match status" value="1"/>
</dbReference>
<dbReference type="PANTHER" id="PTHR11202:SF22">
    <property type="entry name" value="PROTEIN ENABLED"/>
    <property type="match status" value="1"/>
</dbReference>
<evidence type="ECO:0000256" key="3">
    <source>
        <dbReference type="ARBA" id="ARBA00009785"/>
    </source>
</evidence>
<evidence type="ECO:0000256" key="8">
    <source>
        <dbReference type="ARBA" id="ARBA00023212"/>
    </source>
</evidence>
<evidence type="ECO:0000256" key="1">
    <source>
        <dbReference type="ARBA" id="ARBA00004245"/>
    </source>
</evidence>
<proteinExistence type="inferred from homology"/>
<dbReference type="PROSITE" id="PS50229">
    <property type="entry name" value="WH1"/>
    <property type="match status" value="1"/>
</dbReference>
<name>A0A8S3ZTD3_9EUPU</name>
<evidence type="ECO:0000256" key="4">
    <source>
        <dbReference type="ARBA" id="ARBA00022490"/>
    </source>
</evidence>
<dbReference type="SUPFAM" id="SSF118370">
    <property type="entry name" value="Vasodilator-stimulated phosphoprotein, VASP, tetramerisation domain"/>
    <property type="match status" value="1"/>
</dbReference>
<dbReference type="GO" id="GO:0030027">
    <property type="term" value="C:lamellipodium"/>
    <property type="evidence" value="ECO:0007669"/>
    <property type="project" value="UniProtKB-SubCell"/>
</dbReference>
<dbReference type="GO" id="GO:0030054">
    <property type="term" value="C:cell junction"/>
    <property type="evidence" value="ECO:0007669"/>
    <property type="project" value="UniProtKB-ARBA"/>
</dbReference>
<feature type="region of interest" description="Disordered" evidence="10">
    <location>
        <begin position="295"/>
        <end position="422"/>
    </location>
</feature>
<accession>A0A8S3ZTD3</accession>
<dbReference type="PANTHER" id="PTHR11202">
    <property type="entry name" value="SPROUTY-RELATED, EVH1 DOMAIN-CONTAINING PROTEIN FAMILY MEMBER"/>
    <property type="match status" value="1"/>
</dbReference>
<feature type="region of interest" description="Disordered" evidence="10">
    <location>
        <begin position="153"/>
        <end position="283"/>
    </location>
</feature>
<dbReference type="InterPro" id="IPR000697">
    <property type="entry name" value="WH1/EVH1_dom"/>
</dbReference>
<protein>
    <recommendedName>
        <fullName evidence="11">WH1 domain-containing protein</fullName>
    </recommendedName>
</protein>
<organism evidence="12 13">
    <name type="scientific">Candidula unifasciata</name>
    <dbReference type="NCBI Taxonomy" id="100452"/>
    <lineage>
        <taxon>Eukaryota</taxon>
        <taxon>Metazoa</taxon>
        <taxon>Spiralia</taxon>
        <taxon>Lophotrochozoa</taxon>
        <taxon>Mollusca</taxon>
        <taxon>Gastropoda</taxon>
        <taxon>Heterobranchia</taxon>
        <taxon>Euthyneura</taxon>
        <taxon>Panpulmonata</taxon>
        <taxon>Eupulmonata</taxon>
        <taxon>Stylommatophora</taxon>
        <taxon>Helicina</taxon>
        <taxon>Helicoidea</taxon>
        <taxon>Geomitridae</taxon>
        <taxon>Candidula</taxon>
    </lineage>
</organism>
<dbReference type="InterPro" id="IPR011993">
    <property type="entry name" value="PH-like_dom_sf"/>
</dbReference>
<dbReference type="GO" id="GO:0003779">
    <property type="term" value="F:actin binding"/>
    <property type="evidence" value="ECO:0007669"/>
    <property type="project" value="UniProtKB-KW"/>
</dbReference>
<dbReference type="GO" id="GO:0005856">
    <property type="term" value="C:cytoskeleton"/>
    <property type="evidence" value="ECO:0007669"/>
    <property type="project" value="UniProtKB-SubCell"/>
</dbReference>
<dbReference type="CDD" id="cd01207">
    <property type="entry name" value="EVH1_Ena_VASP-like"/>
    <property type="match status" value="1"/>
</dbReference>
<evidence type="ECO:0000313" key="13">
    <source>
        <dbReference type="Proteomes" id="UP000678393"/>
    </source>
</evidence>
<evidence type="ECO:0000256" key="9">
    <source>
        <dbReference type="ARBA" id="ARBA00023273"/>
    </source>
</evidence>
<comment type="similarity">
    <text evidence="3">Belongs to the Ena/VASP family.</text>
</comment>
<dbReference type="GO" id="GO:0017124">
    <property type="term" value="F:SH3 domain binding"/>
    <property type="evidence" value="ECO:0007669"/>
    <property type="project" value="UniProtKB-KW"/>
</dbReference>
<evidence type="ECO:0000256" key="5">
    <source>
        <dbReference type="ARBA" id="ARBA00022553"/>
    </source>
</evidence>
<evidence type="ECO:0000256" key="2">
    <source>
        <dbReference type="ARBA" id="ARBA00004510"/>
    </source>
</evidence>
<dbReference type="InterPro" id="IPR038023">
    <property type="entry name" value="VASP_sf"/>
</dbReference>
<dbReference type="Gene3D" id="2.30.29.30">
    <property type="entry name" value="Pleckstrin-homology domain (PH domain)/Phosphotyrosine-binding domain (PTB)"/>
    <property type="match status" value="1"/>
</dbReference>
<gene>
    <name evidence="12" type="ORF">CUNI_LOCUS18327</name>
</gene>
<dbReference type="PRINTS" id="PR01217">
    <property type="entry name" value="PRICHEXTENSN"/>
</dbReference>